<dbReference type="EMBL" id="JBHTCQ010000004">
    <property type="protein sequence ID" value="MFC7406873.1"/>
    <property type="molecule type" value="Genomic_DNA"/>
</dbReference>
<dbReference type="Pfam" id="PF13419">
    <property type="entry name" value="HAD_2"/>
    <property type="match status" value="1"/>
</dbReference>
<sequence>MTSPALDELRATAVLLDLDGTLTDSAPAITASIAETLATFGYPALDPDTMLRFVGPPVREGLREIAGVAESDIDAMVDEYRDRYGRRMLDVPLYPGILELVRSWHAAGVPLAVATAKPQHMAEPVLEHVGLTPYFTAICGAPPEERHDIPGIEVKAGVIARALAELAAAGADLTHAVMVGDRHHDVAGAAANGIAVVLAAWGYGRPGEEAGAAAVVGSSAELATLLGARLAS</sequence>
<evidence type="ECO:0000313" key="2">
    <source>
        <dbReference type="Proteomes" id="UP001596455"/>
    </source>
</evidence>
<evidence type="ECO:0000313" key="1">
    <source>
        <dbReference type="EMBL" id="MFC7406873.1"/>
    </source>
</evidence>
<dbReference type="Gene3D" id="1.10.150.240">
    <property type="entry name" value="Putative phosphatase, domain 2"/>
    <property type="match status" value="1"/>
</dbReference>
<proteinExistence type="predicted"/>
<keyword evidence="2" id="KW-1185">Reference proteome</keyword>
<dbReference type="PANTHER" id="PTHR43434">
    <property type="entry name" value="PHOSPHOGLYCOLATE PHOSPHATASE"/>
    <property type="match status" value="1"/>
</dbReference>
<dbReference type="Proteomes" id="UP001596455">
    <property type="component" value="Unassembled WGS sequence"/>
</dbReference>
<dbReference type="PANTHER" id="PTHR43434:SF20">
    <property type="entry name" value="5'-NUCLEOTIDASE"/>
    <property type="match status" value="1"/>
</dbReference>
<dbReference type="InterPro" id="IPR041492">
    <property type="entry name" value="HAD_2"/>
</dbReference>
<protein>
    <submittedName>
        <fullName evidence="1">HAD hydrolase-like protein</fullName>
    </submittedName>
</protein>
<dbReference type="SFLD" id="SFLDG01129">
    <property type="entry name" value="C1.5:_HAD__Beta-PGM__Phosphata"/>
    <property type="match status" value="1"/>
</dbReference>
<dbReference type="SUPFAM" id="SSF56784">
    <property type="entry name" value="HAD-like"/>
    <property type="match status" value="1"/>
</dbReference>
<dbReference type="RefSeq" id="WP_382396400.1">
    <property type="nucleotide sequence ID" value="NZ_JBHTCQ010000004.1"/>
</dbReference>
<reference evidence="2" key="1">
    <citation type="journal article" date="2019" name="Int. J. Syst. Evol. Microbiol.">
        <title>The Global Catalogue of Microorganisms (GCM) 10K type strain sequencing project: providing services to taxonomists for standard genome sequencing and annotation.</title>
        <authorList>
            <consortium name="The Broad Institute Genomics Platform"/>
            <consortium name="The Broad Institute Genome Sequencing Center for Infectious Disease"/>
            <person name="Wu L."/>
            <person name="Ma J."/>
        </authorList>
    </citation>
    <scope>NUCLEOTIDE SEQUENCE [LARGE SCALE GENOMIC DNA]</scope>
    <source>
        <strain evidence="2">JCM 1490</strain>
    </source>
</reference>
<accession>A0ABW2QEE2</accession>
<dbReference type="InterPro" id="IPR023214">
    <property type="entry name" value="HAD_sf"/>
</dbReference>
<dbReference type="Gene3D" id="3.40.50.1000">
    <property type="entry name" value="HAD superfamily/HAD-like"/>
    <property type="match status" value="1"/>
</dbReference>
<gene>
    <name evidence="1" type="ORF">ACFQQL_17265</name>
</gene>
<dbReference type="InterPro" id="IPR050155">
    <property type="entry name" value="HAD-like_hydrolase_sf"/>
</dbReference>
<comment type="caution">
    <text evidence="1">The sequence shown here is derived from an EMBL/GenBank/DDBJ whole genome shotgun (WGS) entry which is preliminary data.</text>
</comment>
<dbReference type="SFLD" id="SFLDS00003">
    <property type="entry name" value="Haloacid_Dehalogenase"/>
    <property type="match status" value="1"/>
</dbReference>
<name>A0ABW2QEE2_9MICO</name>
<dbReference type="InterPro" id="IPR023198">
    <property type="entry name" value="PGP-like_dom2"/>
</dbReference>
<dbReference type="InterPro" id="IPR036412">
    <property type="entry name" value="HAD-like_sf"/>
</dbReference>
<organism evidence="1 2">
    <name type="scientific">Georgenia alba</name>
    <dbReference type="NCBI Taxonomy" id="2233858"/>
    <lineage>
        <taxon>Bacteria</taxon>
        <taxon>Bacillati</taxon>
        <taxon>Actinomycetota</taxon>
        <taxon>Actinomycetes</taxon>
        <taxon>Micrococcales</taxon>
        <taxon>Bogoriellaceae</taxon>
        <taxon>Georgenia</taxon>
    </lineage>
</organism>